<evidence type="ECO:0000256" key="2">
    <source>
        <dbReference type="ARBA" id="ARBA00022840"/>
    </source>
</evidence>
<evidence type="ECO:0000256" key="1">
    <source>
        <dbReference type="ARBA" id="ARBA00022741"/>
    </source>
</evidence>
<accession>A0ABS5A864</accession>
<proteinExistence type="predicted"/>
<evidence type="ECO:0000259" key="3">
    <source>
        <dbReference type="Pfam" id="PF13191"/>
    </source>
</evidence>
<evidence type="ECO:0000313" key="4">
    <source>
        <dbReference type="EMBL" id="MBP2472419.1"/>
    </source>
</evidence>
<keyword evidence="2" id="KW-0067">ATP-binding</keyword>
<sequence>MGKVSLLGRAEELSALRAALADGGFAAVTGEAGIGKTSLVSTFARDCGAVVLTGACWGSAGVPPRWPWTQVARGLRQVLPVTSVPPALGALLGDGEAEEFALADAVTESLCALARRSPVLLVLEDLHWADPASLALLEFVVQHARRPGLLVVATYRDGEVSGPRLPALSAKAVRLPLSGLDLAATASLVTRATGVTPGAPEVERLHRRTGGNPFLVEQTARLWQGGGALDAVDPGSHALLRSRLDRLPAPVLDVLGTVAVLGPAADLGLVAALHPGATGPLGVAAVARVVVVDGDSVSFQHELLRETVLSGLPDAAGRHARVLRSGALVTPAVLAHHAWLAAELLPPEEVVGHLLAAAEHAVASFAPADAARHFAHALTLLTEPVRRARVALRLGEAADHAGEADTAARAFGEAMATARELAEPELAAHTALTLSWLRRPALPGHEEFLTWARSLLGPSPSARAVDLARSRGAELGHALATHVSVLWSVHTVPRRLALTAELVEIDRGVEALSLRAGALLEAGDPAHRELHRELLARTDLPAHRHEAEVTGTLLAVLAGEFARARACADRARDTGSQPYFPAGDLWAVQRLWIDLRAGDLDGVRALLATADGEYVPLYRGLLAVREGRAAEVPPRPSRWFEALWLRLRAETGDEGVLAELAPLSGQWLMTATVCLEGPVDHWLALLHAARGEHARAAAYRQAAEESAARLGARPWLAESPARPVFRERDGLWTLSFDRHTVHLPHTKGLRDLHTLLGAPGQDVPAVRLLSPELGAHGADPVLDDAARAAYRARLERLASPRTPAEEAERAALLAELRAATGLGGRSRRLGDEAERARKAVTNRIRDTLRRLEERHPVLARHLRDSVTTGTSCQYRPARPVDWRL</sequence>
<protein>
    <recommendedName>
        <fullName evidence="3">Orc1-like AAA ATPase domain-containing protein</fullName>
    </recommendedName>
</protein>
<dbReference type="EMBL" id="JAGIOO010000001">
    <property type="protein sequence ID" value="MBP2472419.1"/>
    <property type="molecule type" value="Genomic_DNA"/>
</dbReference>
<name>A0ABS5A864_9PSEU</name>
<dbReference type="Gene3D" id="3.40.50.300">
    <property type="entry name" value="P-loop containing nucleotide triphosphate hydrolases"/>
    <property type="match status" value="1"/>
</dbReference>
<dbReference type="Proteomes" id="UP001519363">
    <property type="component" value="Unassembled WGS sequence"/>
</dbReference>
<feature type="domain" description="Orc1-like AAA ATPase" evidence="3">
    <location>
        <begin position="6"/>
        <end position="152"/>
    </location>
</feature>
<dbReference type="PANTHER" id="PTHR16305">
    <property type="entry name" value="TESTICULAR SOLUBLE ADENYLYL CYCLASE"/>
    <property type="match status" value="1"/>
</dbReference>
<dbReference type="SUPFAM" id="SSF52540">
    <property type="entry name" value="P-loop containing nucleoside triphosphate hydrolases"/>
    <property type="match status" value="1"/>
</dbReference>
<organism evidence="4 5">
    <name type="scientific">Crossiella equi</name>
    <dbReference type="NCBI Taxonomy" id="130796"/>
    <lineage>
        <taxon>Bacteria</taxon>
        <taxon>Bacillati</taxon>
        <taxon>Actinomycetota</taxon>
        <taxon>Actinomycetes</taxon>
        <taxon>Pseudonocardiales</taxon>
        <taxon>Pseudonocardiaceae</taxon>
        <taxon>Crossiella</taxon>
    </lineage>
</organism>
<dbReference type="RefSeq" id="WP_143342370.1">
    <property type="nucleotide sequence ID" value="NZ_JAGIOO010000001.1"/>
</dbReference>
<dbReference type="Pfam" id="PF13191">
    <property type="entry name" value="AAA_16"/>
    <property type="match status" value="1"/>
</dbReference>
<gene>
    <name evidence="4" type="ORF">JOF53_001291</name>
</gene>
<dbReference type="PANTHER" id="PTHR16305:SF35">
    <property type="entry name" value="TRANSCRIPTIONAL ACTIVATOR DOMAIN"/>
    <property type="match status" value="1"/>
</dbReference>
<keyword evidence="5" id="KW-1185">Reference proteome</keyword>
<comment type="caution">
    <text evidence="4">The sequence shown here is derived from an EMBL/GenBank/DDBJ whole genome shotgun (WGS) entry which is preliminary data.</text>
</comment>
<evidence type="ECO:0000313" key="5">
    <source>
        <dbReference type="Proteomes" id="UP001519363"/>
    </source>
</evidence>
<dbReference type="InterPro" id="IPR027417">
    <property type="entry name" value="P-loop_NTPase"/>
</dbReference>
<reference evidence="4 5" key="1">
    <citation type="submission" date="2021-03" db="EMBL/GenBank/DDBJ databases">
        <title>Sequencing the genomes of 1000 actinobacteria strains.</title>
        <authorList>
            <person name="Klenk H.-P."/>
        </authorList>
    </citation>
    <scope>NUCLEOTIDE SEQUENCE [LARGE SCALE GENOMIC DNA]</scope>
    <source>
        <strain evidence="4 5">DSM 44580</strain>
    </source>
</reference>
<dbReference type="InterPro" id="IPR041664">
    <property type="entry name" value="AAA_16"/>
</dbReference>
<keyword evidence="1" id="KW-0547">Nucleotide-binding</keyword>